<dbReference type="EMBL" id="JACMSC010000011">
    <property type="protein sequence ID" value="KAG6501298.1"/>
    <property type="molecule type" value="Genomic_DNA"/>
</dbReference>
<dbReference type="InterPro" id="IPR047117">
    <property type="entry name" value="PERK1-13-like"/>
</dbReference>
<evidence type="ECO:0000256" key="2">
    <source>
        <dbReference type="ARBA" id="ARBA00012513"/>
    </source>
</evidence>
<dbReference type="GO" id="GO:0005886">
    <property type="term" value="C:plasma membrane"/>
    <property type="evidence" value="ECO:0007669"/>
    <property type="project" value="UniProtKB-SubCell"/>
</dbReference>
<evidence type="ECO:0000256" key="11">
    <source>
        <dbReference type="ARBA" id="ARBA00048679"/>
    </source>
</evidence>
<dbReference type="EC" id="2.7.11.1" evidence="2"/>
<reference evidence="12 13" key="1">
    <citation type="submission" date="2020-08" db="EMBL/GenBank/DDBJ databases">
        <title>Plant Genome Project.</title>
        <authorList>
            <person name="Zhang R.-G."/>
        </authorList>
    </citation>
    <scope>NUCLEOTIDE SEQUENCE [LARGE SCALE GENOMIC DNA]</scope>
    <source>
        <tissue evidence="12">Rhizome</tissue>
    </source>
</reference>
<keyword evidence="4" id="KW-0808">Transferase</keyword>
<evidence type="ECO:0000256" key="5">
    <source>
        <dbReference type="ARBA" id="ARBA00022692"/>
    </source>
</evidence>
<evidence type="ECO:0000313" key="12">
    <source>
        <dbReference type="EMBL" id="KAG6501298.1"/>
    </source>
</evidence>
<evidence type="ECO:0000256" key="4">
    <source>
        <dbReference type="ARBA" id="ARBA00022679"/>
    </source>
</evidence>
<gene>
    <name evidence="12" type="ORF">ZIOFF_041177</name>
</gene>
<dbReference type="SUPFAM" id="SSF56112">
    <property type="entry name" value="Protein kinase-like (PK-like)"/>
    <property type="match status" value="1"/>
</dbReference>
<keyword evidence="5" id="KW-0812">Transmembrane</keyword>
<dbReference type="Proteomes" id="UP000734854">
    <property type="component" value="Unassembled WGS sequence"/>
</dbReference>
<keyword evidence="3" id="KW-0418">Kinase</keyword>
<evidence type="ECO:0000256" key="1">
    <source>
        <dbReference type="ARBA" id="ARBA00004162"/>
    </source>
</evidence>
<keyword evidence="6" id="KW-0547">Nucleotide-binding</keyword>
<evidence type="ECO:0000256" key="9">
    <source>
        <dbReference type="ARBA" id="ARBA00023136"/>
    </source>
</evidence>
<evidence type="ECO:0000256" key="8">
    <source>
        <dbReference type="ARBA" id="ARBA00022989"/>
    </source>
</evidence>
<organism evidence="12 13">
    <name type="scientific">Zingiber officinale</name>
    <name type="common">Ginger</name>
    <name type="synonym">Amomum zingiber</name>
    <dbReference type="NCBI Taxonomy" id="94328"/>
    <lineage>
        <taxon>Eukaryota</taxon>
        <taxon>Viridiplantae</taxon>
        <taxon>Streptophyta</taxon>
        <taxon>Embryophyta</taxon>
        <taxon>Tracheophyta</taxon>
        <taxon>Spermatophyta</taxon>
        <taxon>Magnoliopsida</taxon>
        <taxon>Liliopsida</taxon>
        <taxon>Zingiberales</taxon>
        <taxon>Zingiberaceae</taxon>
        <taxon>Zingiber</taxon>
    </lineage>
</organism>
<dbReference type="Gene3D" id="1.10.510.10">
    <property type="entry name" value="Transferase(Phosphotransferase) domain 1"/>
    <property type="match status" value="1"/>
</dbReference>
<dbReference type="GO" id="GO:0004674">
    <property type="term" value="F:protein serine/threonine kinase activity"/>
    <property type="evidence" value="ECO:0007669"/>
    <property type="project" value="UniProtKB-KW"/>
</dbReference>
<dbReference type="GO" id="GO:0005524">
    <property type="term" value="F:ATP binding"/>
    <property type="evidence" value="ECO:0007669"/>
    <property type="project" value="UniProtKB-KW"/>
</dbReference>
<keyword evidence="9" id="KW-0472">Membrane</keyword>
<accession>A0A8J5GGX0</accession>
<dbReference type="PANTHER" id="PTHR47982">
    <property type="entry name" value="PROLINE-RICH RECEPTOR-LIKE PROTEIN KINASE PERK4"/>
    <property type="match status" value="1"/>
</dbReference>
<keyword evidence="8" id="KW-1133">Transmembrane helix</keyword>
<keyword evidence="3" id="KW-0723">Serine/threonine-protein kinase</keyword>
<evidence type="ECO:0000256" key="10">
    <source>
        <dbReference type="ARBA" id="ARBA00047899"/>
    </source>
</evidence>
<keyword evidence="7" id="KW-0067">ATP-binding</keyword>
<sequence>MHADRQLDNDFFLNEGVPFVKSFTYKEINKAFDQSIRFLVFDYMENGRLKDYLHAWSTFSIFELKFLTDTSEQRNRRLVFQFGMLLLELITGQSLLYEAEIVHQIQESEFAYSIHKIVDTDPGDHYDSKELGSLLVMARLCTKAENDTSISIRQILRFLQGQTEHSAL</sequence>
<evidence type="ECO:0000256" key="6">
    <source>
        <dbReference type="ARBA" id="ARBA00022741"/>
    </source>
</evidence>
<dbReference type="PANTHER" id="PTHR47982:SF43">
    <property type="entry name" value="NON-SPECIFIC SERINE_THREONINE PROTEIN KINASE"/>
    <property type="match status" value="1"/>
</dbReference>
<dbReference type="InterPro" id="IPR011009">
    <property type="entry name" value="Kinase-like_dom_sf"/>
</dbReference>
<evidence type="ECO:0000256" key="3">
    <source>
        <dbReference type="ARBA" id="ARBA00022527"/>
    </source>
</evidence>
<name>A0A8J5GGX0_ZINOF</name>
<dbReference type="AlphaFoldDB" id="A0A8J5GGX0"/>
<comment type="catalytic activity">
    <reaction evidence="10">
        <text>L-threonyl-[protein] + ATP = O-phospho-L-threonyl-[protein] + ADP + H(+)</text>
        <dbReference type="Rhea" id="RHEA:46608"/>
        <dbReference type="Rhea" id="RHEA-COMP:11060"/>
        <dbReference type="Rhea" id="RHEA-COMP:11605"/>
        <dbReference type="ChEBI" id="CHEBI:15378"/>
        <dbReference type="ChEBI" id="CHEBI:30013"/>
        <dbReference type="ChEBI" id="CHEBI:30616"/>
        <dbReference type="ChEBI" id="CHEBI:61977"/>
        <dbReference type="ChEBI" id="CHEBI:456216"/>
        <dbReference type="EC" id="2.7.11.1"/>
    </reaction>
</comment>
<evidence type="ECO:0000313" key="13">
    <source>
        <dbReference type="Proteomes" id="UP000734854"/>
    </source>
</evidence>
<evidence type="ECO:0000256" key="7">
    <source>
        <dbReference type="ARBA" id="ARBA00022840"/>
    </source>
</evidence>
<comment type="catalytic activity">
    <reaction evidence="11">
        <text>L-seryl-[protein] + ATP = O-phospho-L-seryl-[protein] + ADP + H(+)</text>
        <dbReference type="Rhea" id="RHEA:17989"/>
        <dbReference type="Rhea" id="RHEA-COMP:9863"/>
        <dbReference type="Rhea" id="RHEA-COMP:11604"/>
        <dbReference type="ChEBI" id="CHEBI:15378"/>
        <dbReference type="ChEBI" id="CHEBI:29999"/>
        <dbReference type="ChEBI" id="CHEBI:30616"/>
        <dbReference type="ChEBI" id="CHEBI:83421"/>
        <dbReference type="ChEBI" id="CHEBI:456216"/>
        <dbReference type="EC" id="2.7.11.1"/>
    </reaction>
</comment>
<comment type="subcellular location">
    <subcellularLocation>
        <location evidence="1">Cell membrane</location>
        <topology evidence="1">Single-pass membrane protein</topology>
    </subcellularLocation>
</comment>
<keyword evidence="13" id="KW-1185">Reference proteome</keyword>
<protein>
    <recommendedName>
        <fullName evidence="2">non-specific serine/threonine protein kinase</fullName>
        <ecNumber evidence="2">2.7.11.1</ecNumber>
    </recommendedName>
</protein>
<proteinExistence type="predicted"/>
<comment type="caution">
    <text evidence="12">The sequence shown here is derived from an EMBL/GenBank/DDBJ whole genome shotgun (WGS) entry which is preliminary data.</text>
</comment>